<protein>
    <recommendedName>
        <fullName evidence="7 8">Acyl carrier protein</fullName>
        <shortName evidence="7">ACP</shortName>
    </recommendedName>
</protein>
<evidence type="ECO:0000259" key="10">
    <source>
        <dbReference type="PROSITE" id="PS50075"/>
    </source>
</evidence>
<organism evidence="11 12">
    <name type="scientific">Candidatus Pullichristensenella excrementigallinarum</name>
    <dbReference type="NCBI Taxonomy" id="2840907"/>
    <lineage>
        <taxon>Bacteria</taxon>
        <taxon>Bacillati</taxon>
        <taxon>Bacillota</taxon>
        <taxon>Clostridia</taxon>
        <taxon>Candidatus Pullichristensenella</taxon>
    </lineage>
</organism>
<dbReference type="NCBIfam" id="NF002150">
    <property type="entry name" value="PRK00982.1-4"/>
    <property type="match status" value="1"/>
</dbReference>
<keyword evidence="5 7" id="KW-0443">Lipid metabolism</keyword>
<comment type="PTM">
    <text evidence="9">4'-phosphopantetheine is transferred from CoA to a specific serine of apo-ACP by acpS.</text>
</comment>
<evidence type="ECO:0000256" key="7">
    <source>
        <dbReference type="HAMAP-Rule" id="MF_01217"/>
    </source>
</evidence>
<evidence type="ECO:0000256" key="8">
    <source>
        <dbReference type="NCBIfam" id="TIGR00517"/>
    </source>
</evidence>
<comment type="pathway">
    <text evidence="7 9">Lipid metabolism; fatty acid biosynthesis.</text>
</comment>
<keyword evidence="4 7" id="KW-0276">Fatty acid metabolism</keyword>
<comment type="function">
    <text evidence="7 9">Carrier of the growing fatty acid chain in fatty acid biosynthesis.</text>
</comment>
<accession>A0A9D1LBD8</accession>
<keyword evidence="3 7" id="KW-0597">Phosphoprotein</keyword>
<evidence type="ECO:0000256" key="6">
    <source>
        <dbReference type="ARBA" id="ARBA00023160"/>
    </source>
</evidence>
<dbReference type="PANTHER" id="PTHR20863">
    <property type="entry name" value="ACYL CARRIER PROTEIN"/>
    <property type="match status" value="1"/>
</dbReference>
<comment type="subcellular location">
    <subcellularLocation>
        <location evidence="7">Cytoplasm</location>
    </subcellularLocation>
</comment>
<dbReference type="InterPro" id="IPR036736">
    <property type="entry name" value="ACP-like_sf"/>
</dbReference>
<dbReference type="InterPro" id="IPR003231">
    <property type="entry name" value="ACP"/>
</dbReference>
<dbReference type="HAMAP" id="MF_01217">
    <property type="entry name" value="Acyl_carrier"/>
    <property type="match status" value="1"/>
</dbReference>
<comment type="PTM">
    <text evidence="7">4'-phosphopantetheine is transferred from CoA to a specific serine of apo-ACP by AcpS. This modification is essential for activity because fatty acids are bound in thioester linkage to the sulfhydryl of the prosthetic group.</text>
</comment>
<feature type="modified residue" description="O-(pantetheine 4'-phosphoryl)serine" evidence="7">
    <location>
        <position position="35"/>
    </location>
</feature>
<dbReference type="GO" id="GO:0016020">
    <property type="term" value="C:membrane"/>
    <property type="evidence" value="ECO:0007669"/>
    <property type="project" value="GOC"/>
</dbReference>
<reference evidence="11" key="2">
    <citation type="journal article" date="2021" name="PeerJ">
        <title>Extensive microbial diversity within the chicken gut microbiome revealed by metagenomics and culture.</title>
        <authorList>
            <person name="Gilroy R."/>
            <person name="Ravi A."/>
            <person name="Getino M."/>
            <person name="Pursley I."/>
            <person name="Horton D.L."/>
            <person name="Alikhan N.F."/>
            <person name="Baker D."/>
            <person name="Gharbi K."/>
            <person name="Hall N."/>
            <person name="Watson M."/>
            <person name="Adriaenssens E.M."/>
            <person name="Foster-Nyarko E."/>
            <person name="Jarju S."/>
            <person name="Secka A."/>
            <person name="Antonio M."/>
            <person name="Oren A."/>
            <person name="Chaudhuri R.R."/>
            <person name="La Ragione R."/>
            <person name="Hildebrand F."/>
            <person name="Pallen M.J."/>
        </authorList>
    </citation>
    <scope>NUCLEOTIDE SEQUENCE</scope>
    <source>
        <strain evidence="11">ChiHcec3-11533</strain>
    </source>
</reference>
<dbReference type="EMBL" id="DVMU01000163">
    <property type="protein sequence ID" value="HIU34348.1"/>
    <property type="molecule type" value="Genomic_DNA"/>
</dbReference>
<dbReference type="GO" id="GO:0000035">
    <property type="term" value="F:acyl binding"/>
    <property type="evidence" value="ECO:0007669"/>
    <property type="project" value="TreeGrafter"/>
</dbReference>
<reference evidence="11" key="1">
    <citation type="submission" date="2020-10" db="EMBL/GenBank/DDBJ databases">
        <authorList>
            <person name="Gilroy R."/>
        </authorList>
    </citation>
    <scope>NUCLEOTIDE SEQUENCE</scope>
    <source>
        <strain evidence="11">ChiHcec3-11533</strain>
    </source>
</reference>
<dbReference type="InterPro" id="IPR009081">
    <property type="entry name" value="PP-bd_ACP"/>
</dbReference>
<evidence type="ECO:0000256" key="2">
    <source>
        <dbReference type="ARBA" id="ARBA00022516"/>
    </source>
</evidence>
<keyword evidence="2 7" id="KW-0444">Lipid biosynthesis</keyword>
<comment type="caution">
    <text evidence="11">The sequence shown here is derived from an EMBL/GenBank/DDBJ whole genome shotgun (WGS) entry which is preliminary data.</text>
</comment>
<evidence type="ECO:0000256" key="1">
    <source>
        <dbReference type="ARBA" id="ARBA00022450"/>
    </source>
</evidence>
<proteinExistence type="inferred from homology"/>
<dbReference type="GO" id="GO:0005829">
    <property type="term" value="C:cytosol"/>
    <property type="evidence" value="ECO:0007669"/>
    <property type="project" value="TreeGrafter"/>
</dbReference>
<dbReference type="NCBIfam" id="TIGR00517">
    <property type="entry name" value="acyl_carrier"/>
    <property type="match status" value="1"/>
</dbReference>
<dbReference type="PANTHER" id="PTHR20863:SF76">
    <property type="entry name" value="CARRIER DOMAIN-CONTAINING PROTEIN"/>
    <property type="match status" value="1"/>
</dbReference>
<dbReference type="AlphaFoldDB" id="A0A9D1LBD8"/>
<sequence>MYFEKVVEYITQQLPVKAQNVKMESRLVEDLGADSANLMMLIMDLEAEFDITVDDEVLSKIKTVGDIVNYLEAHA</sequence>
<evidence type="ECO:0000256" key="9">
    <source>
        <dbReference type="RuleBase" id="RU003545"/>
    </source>
</evidence>
<dbReference type="NCBIfam" id="NF002148">
    <property type="entry name" value="PRK00982.1-2"/>
    <property type="match status" value="1"/>
</dbReference>
<dbReference type="GO" id="GO:0000036">
    <property type="term" value="F:acyl carrier activity"/>
    <property type="evidence" value="ECO:0007669"/>
    <property type="project" value="UniProtKB-UniRule"/>
</dbReference>
<keyword evidence="7" id="KW-0963">Cytoplasm</keyword>
<evidence type="ECO:0000313" key="11">
    <source>
        <dbReference type="EMBL" id="HIU34348.1"/>
    </source>
</evidence>
<dbReference type="Pfam" id="PF00550">
    <property type="entry name" value="PP-binding"/>
    <property type="match status" value="1"/>
</dbReference>
<evidence type="ECO:0000256" key="3">
    <source>
        <dbReference type="ARBA" id="ARBA00022553"/>
    </source>
</evidence>
<dbReference type="Gene3D" id="1.10.1200.10">
    <property type="entry name" value="ACP-like"/>
    <property type="match status" value="1"/>
</dbReference>
<evidence type="ECO:0000256" key="5">
    <source>
        <dbReference type="ARBA" id="ARBA00023098"/>
    </source>
</evidence>
<comment type="similarity">
    <text evidence="7">Belongs to the acyl carrier protein (ACP) family.</text>
</comment>
<gene>
    <name evidence="7 11" type="primary">acpP</name>
    <name evidence="11" type="ORF">IAB02_07275</name>
</gene>
<dbReference type="PROSITE" id="PS50075">
    <property type="entry name" value="CARRIER"/>
    <property type="match status" value="1"/>
</dbReference>
<keyword evidence="6 7" id="KW-0275">Fatty acid biosynthesis</keyword>
<dbReference type="Proteomes" id="UP000824072">
    <property type="component" value="Unassembled WGS sequence"/>
</dbReference>
<name>A0A9D1LBD8_9FIRM</name>
<feature type="domain" description="Carrier" evidence="10">
    <location>
        <begin position="1"/>
        <end position="75"/>
    </location>
</feature>
<evidence type="ECO:0000313" key="12">
    <source>
        <dbReference type="Proteomes" id="UP000824072"/>
    </source>
</evidence>
<dbReference type="GO" id="GO:0009245">
    <property type="term" value="P:lipid A biosynthetic process"/>
    <property type="evidence" value="ECO:0007669"/>
    <property type="project" value="TreeGrafter"/>
</dbReference>
<evidence type="ECO:0000256" key="4">
    <source>
        <dbReference type="ARBA" id="ARBA00022832"/>
    </source>
</evidence>
<keyword evidence="1 7" id="KW-0596">Phosphopantetheine</keyword>
<dbReference type="SUPFAM" id="SSF47336">
    <property type="entry name" value="ACP-like"/>
    <property type="match status" value="1"/>
</dbReference>